<keyword evidence="2" id="KW-1185">Reference proteome</keyword>
<dbReference type="Gene3D" id="3.80.10.10">
    <property type="entry name" value="Ribonuclease Inhibitor"/>
    <property type="match status" value="1"/>
</dbReference>
<name>A0AA37IZU7_9FIRM</name>
<proteinExistence type="predicted"/>
<dbReference type="InterPro" id="IPR026906">
    <property type="entry name" value="LRR_5"/>
</dbReference>
<dbReference type="Proteomes" id="UP001055185">
    <property type="component" value="Unassembled WGS sequence"/>
</dbReference>
<comment type="caution">
    <text evidence="1">The sequence shown here is derived from an EMBL/GenBank/DDBJ whole genome shotgun (WGS) entry which is preliminary data.</text>
</comment>
<dbReference type="Pfam" id="PF13306">
    <property type="entry name" value="LRR_5"/>
    <property type="match status" value="2"/>
</dbReference>
<gene>
    <name evidence="1" type="ORF">JCM17207_20040</name>
</gene>
<dbReference type="RefSeq" id="WP_238317600.1">
    <property type="nucleotide sequence ID" value="NZ_BQKV01000098.1"/>
</dbReference>
<dbReference type="EMBL" id="BQKV01000098">
    <property type="protein sequence ID" value="GJN65379.1"/>
    <property type="molecule type" value="Genomic_DNA"/>
</dbReference>
<evidence type="ECO:0000313" key="2">
    <source>
        <dbReference type="Proteomes" id="UP001055185"/>
    </source>
</evidence>
<protein>
    <recommendedName>
        <fullName evidence="3">Leucine-rich repeat domain-containing protein</fullName>
    </recommendedName>
</protein>
<evidence type="ECO:0000313" key="1">
    <source>
        <dbReference type="EMBL" id="GJN65379.1"/>
    </source>
</evidence>
<accession>A0AA37IZU7</accession>
<reference evidence="1" key="1">
    <citation type="journal article" date="2022" name="Int. J. Syst. Evol. Microbiol.">
        <title>Genome-based, phenotypic and chemotaxonomic classification of Faecalibacterium strains: proposal of three novel species Faecalibacterium duncaniae sp. nov., Faecalibacterium hattorii sp. nov. and Faecalibacterium gallinarum sp. nov. .</title>
        <authorList>
            <person name="Sakamoto M."/>
            <person name="Sakurai N."/>
            <person name="Tanno H."/>
            <person name="Iino T."/>
            <person name="Ohkuma M."/>
            <person name="Endo A."/>
        </authorList>
    </citation>
    <scope>NUCLEOTIDE SEQUENCE</scope>
    <source>
        <strain evidence="1">JCM 17207</strain>
    </source>
</reference>
<dbReference type="AlphaFoldDB" id="A0AA37IZU7"/>
<dbReference type="InterPro" id="IPR032675">
    <property type="entry name" value="LRR_dom_sf"/>
</dbReference>
<sequence>MKTEETTVLRFCITNEGTLGEEYRLAPTSSPAPTAAQPGAALTDLLAYAEEEDEDWGGDAPDVSVDFARLNGSEPEPVPEALPPTADFAPDGQGGMVLLRWPRLARPARLPRFVAGQPLTAIAATAFAPLHIPEGKFGEMYSSPVSFSVFCMRMGRHTTTEPRDEGGPEEITLPDSVTLIGPYAFWRCTRLKRISLPPDISELPAGCFGECTALEEIRLPDQLRTIGWTPALTDQVMPDVGVFAGCHALRELTLPAGVQALGAHTFNSAGLVRLRVIDGPDLEWSRTVNAAATAFDHTAALLWLEKLDPGGRVLYALGLPPARDKILSSDARFGQLLRIPSAFFQNGPEFFDQMAQNAFRLDFSARMALARLACPSGLDEGARQWYLALLVQYFGRAPQFMPDTPGEEAYSRLFDFLAEQPGLTAAHLSELVRTAGRLGLSAPLITRMLEVRTQRFSTATGFEDLELD</sequence>
<dbReference type="SUPFAM" id="SSF52058">
    <property type="entry name" value="L domain-like"/>
    <property type="match status" value="1"/>
</dbReference>
<organism evidence="1 2">
    <name type="scientific">Faecalibacterium gallinarum</name>
    <dbReference type="NCBI Taxonomy" id="2903556"/>
    <lineage>
        <taxon>Bacteria</taxon>
        <taxon>Bacillati</taxon>
        <taxon>Bacillota</taxon>
        <taxon>Clostridia</taxon>
        <taxon>Eubacteriales</taxon>
        <taxon>Oscillospiraceae</taxon>
        <taxon>Faecalibacterium</taxon>
    </lineage>
</organism>
<evidence type="ECO:0008006" key="3">
    <source>
        <dbReference type="Google" id="ProtNLM"/>
    </source>
</evidence>